<accession>B4ND74</accession>
<reference evidence="3 4" key="1">
    <citation type="journal article" date="2007" name="Nature">
        <title>Evolution of genes and genomes on the Drosophila phylogeny.</title>
        <authorList>
            <consortium name="Drosophila 12 Genomes Consortium"/>
            <person name="Clark A.G."/>
            <person name="Eisen M.B."/>
            <person name="Smith D.R."/>
            <person name="Bergman C.M."/>
            <person name="Oliver B."/>
            <person name="Markow T.A."/>
            <person name="Kaufman T.C."/>
            <person name="Kellis M."/>
            <person name="Gelbart W."/>
            <person name="Iyer V.N."/>
            <person name="Pollard D.A."/>
            <person name="Sackton T.B."/>
            <person name="Larracuente A.M."/>
            <person name="Singh N.D."/>
            <person name="Abad J.P."/>
            <person name="Abt D.N."/>
            <person name="Adryan B."/>
            <person name="Aguade M."/>
            <person name="Akashi H."/>
            <person name="Anderson W.W."/>
            <person name="Aquadro C.F."/>
            <person name="Ardell D.H."/>
            <person name="Arguello R."/>
            <person name="Artieri C.G."/>
            <person name="Barbash D.A."/>
            <person name="Barker D."/>
            <person name="Barsanti P."/>
            <person name="Batterham P."/>
            <person name="Batzoglou S."/>
            <person name="Begun D."/>
            <person name="Bhutkar A."/>
            <person name="Blanco E."/>
            <person name="Bosak S.A."/>
            <person name="Bradley R.K."/>
            <person name="Brand A.D."/>
            <person name="Brent M.R."/>
            <person name="Brooks A.N."/>
            <person name="Brown R.H."/>
            <person name="Butlin R.K."/>
            <person name="Caggese C."/>
            <person name="Calvi B.R."/>
            <person name="Bernardo de Carvalho A."/>
            <person name="Caspi A."/>
            <person name="Castrezana S."/>
            <person name="Celniker S.E."/>
            <person name="Chang J.L."/>
            <person name="Chapple C."/>
            <person name="Chatterji S."/>
            <person name="Chinwalla A."/>
            <person name="Civetta A."/>
            <person name="Clifton S.W."/>
            <person name="Comeron J.M."/>
            <person name="Costello J.C."/>
            <person name="Coyne J.A."/>
            <person name="Daub J."/>
            <person name="David R.G."/>
            <person name="Delcher A.L."/>
            <person name="Delehaunty K."/>
            <person name="Do C.B."/>
            <person name="Ebling H."/>
            <person name="Edwards K."/>
            <person name="Eickbush T."/>
            <person name="Evans J.D."/>
            <person name="Filipski A."/>
            <person name="Findeiss S."/>
            <person name="Freyhult E."/>
            <person name="Fulton L."/>
            <person name="Fulton R."/>
            <person name="Garcia A.C."/>
            <person name="Gardiner A."/>
            <person name="Garfield D.A."/>
            <person name="Garvin B.E."/>
            <person name="Gibson G."/>
            <person name="Gilbert D."/>
            <person name="Gnerre S."/>
            <person name="Godfrey J."/>
            <person name="Good R."/>
            <person name="Gotea V."/>
            <person name="Gravely B."/>
            <person name="Greenberg A.J."/>
            <person name="Griffiths-Jones S."/>
            <person name="Gross S."/>
            <person name="Guigo R."/>
            <person name="Gustafson E.A."/>
            <person name="Haerty W."/>
            <person name="Hahn M.W."/>
            <person name="Halligan D.L."/>
            <person name="Halpern A.L."/>
            <person name="Halter G.M."/>
            <person name="Han M.V."/>
            <person name="Heger A."/>
            <person name="Hillier L."/>
            <person name="Hinrichs A.S."/>
            <person name="Holmes I."/>
            <person name="Hoskins R.A."/>
            <person name="Hubisz M.J."/>
            <person name="Hultmark D."/>
            <person name="Huntley M.A."/>
            <person name="Jaffe D.B."/>
            <person name="Jagadeeshan S."/>
            <person name="Jeck W.R."/>
            <person name="Johnson J."/>
            <person name="Jones C.D."/>
            <person name="Jordan W.C."/>
            <person name="Karpen G.H."/>
            <person name="Kataoka E."/>
            <person name="Keightley P.D."/>
            <person name="Kheradpour P."/>
            <person name="Kirkness E.F."/>
            <person name="Koerich L.B."/>
            <person name="Kristiansen K."/>
            <person name="Kudrna D."/>
            <person name="Kulathinal R.J."/>
            <person name="Kumar S."/>
            <person name="Kwok R."/>
            <person name="Lander E."/>
            <person name="Langley C.H."/>
            <person name="Lapoint R."/>
            <person name="Lazzaro B.P."/>
            <person name="Lee S.J."/>
            <person name="Levesque L."/>
            <person name="Li R."/>
            <person name="Lin C.F."/>
            <person name="Lin M.F."/>
            <person name="Lindblad-Toh K."/>
            <person name="Llopart A."/>
            <person name="Long M."/>
            <person name="Low L."/>
            <person name="Lozovsky E."/>
            <person name="Lu J."/>
            <person name="Luo M."/>
            <person name="Machado C.A."/>
            <person name="Makalowski W."/>
            <person name="Marzo M."/>
            <person name="Matsuda M."/>
            <person name="Matzkin L."/>
            <person name="McAllister B."/>
            <person name="McBride C.S."/>
            <person name="McKernan B."/>
            <person name="McKernan K."/>
            <person name="Mendez-Lago M."/>
            <person name="Minx P."/>
            <person name="Mollenhauer M.U."/>
            <person name="Montooth K."/>
            <person name="Mount S.M."/>
            <person name="Mu X."/>
            <person name="Myers E."/>
            <person name="Negre B."/>
            <person name="Newfeld S."/>
            <person name="Nielsen R."/>
            <person name="Noor M.A."/>
            <person name="O'Grady P."/>
            <person name="Pachter L."/>
            <person name="Papaceit M."/>
            <person name="Parisi M.J."/>
            <person name="Parisi M."/>
            <person name="Parts L."/>
            <person name="Pedersen J.S."/>
            <person name="Pesole G."/>
            <person name="Phillippy A.M."/>
            <person name="Ponting C.P."/>
            <person name="Pop M."/>
            <person name="Porcelli D."/>
            <person name="Powell J.R."/>
            <person name="Prohaska S."/>
            <person name="Pruitt K."/>
            <person name="Puig M."/>
            <person name="Quesneville H."/>
            <person name="Ram K.R."/>
            <person name="Rand D."/>
            <person name="Rasmussen M.D."/>
            <person name="Reed L.K."/>
            <person name="Reenan R."/>
            <person name="Reily A."/>
            <person name="Remington K.A."/>
            <person name="Rieger T.T."/>
            <person name="Ritchie M.G."/>
            <person name="Robin C."/>
            <person name="Rogers Y.H."/>
            <person name="Rohde C."/>
            <person name="Rozas J."/>
            <person name="Rubenfield M.J."/>
            <person name="Ruiz A."/>
            <person name="Russo S."/>
            <person name="Salzberg S.L."/>
            <person name="Sanchez-Gracia A."/>
            <person name="Saranga D.J."/>
            <person name="Sato H."/>
            <person name="Schaeffer S.W."/>
            <person name="Schatz M.C."/>
            <person name="Schlenke T."/>
            <person name="Schwartz R."/>
            <person name="Segarra C."/>
            <person name="Singh R.S."/>
            <person name="Sirot L."/>
            <person name="Sirota M."/>
            <person name="Sisneros N.B."/>
            <person name="Smith C.D."/>
            <person name="Smith T.F."/>
            <person name="Spieth J."/>
            <person name="Stage D.E."/>
            <person name="Stark A."/>
            <person name="Stephan W."/>
            <person name="Strausberg R.L."/>
            <person name="Strempel S."/>
            <person name="Sturgill D."/>
            <person name="Sutton G."/>
            <person name="Sutton G.G."/>
            <person name="Tao W."/>
            <person name="Teichmann S."/>
            <person name="Tobari Y.N."/>
            <person name="Tomimura Y."/>
            <person name="Tsolas J.M."/>
            <person name="Valente V.L."/>
            <person name="Venter E."/>
            <person name="Venter J.C."/>
            <person name="Vicario S."/>
            <person name="Vieira F.G."/>
            <person name="Vilella A.J."/>
            <person name="Villasante A."/>
            <person name="Walenz B."/>
            <person name="Wang J."/>
            <person name="Wasserman M."/>
            <person name="Watts T."/>
            <person name="Wilson D."/>
            <person name="Wilson R.K."/>
            <person name="Wing R.A."/>
            <person name="Wolfner M.F."/>
            <person name="Wong A."/>
            <person name="Wong G.K."/>
            <person name="Wu C.I."/>
            <person name="Wu G."/>
            <person name="Yamamoto D."/>
            <person name="Yang H.P."/>
            <person name="Yang S.P."/>
            <person name="Yorke J.A."/>
            <person name="Yoshida K."/>
            <person name="Zdobnov E."/>
            <person name="Zhang P."/>
            <person name="Zhang Y."/>
            <person name="Zimin A.V."/>
            <person name="Baldwin J."/>
            <person name="Abdouelleil A."/>
            <person name="Abdulkadir J."/>
            <person name="Abebe A."/>
            <person name="Abera B."/>
            <person name="Abreu J."/>
            <person name="Acer S.C."/>
            <person name="Aftuck L."/>
            <person name="Alexander A."/>
            <person name="An P."/>
            <person name="Anderson E."/>
            <person name="Anderson S."/>
            <person name="Arachi H."/>
            <person name="Azer M."/>
            <person name="Bachantsang P."/>
            <person name="Barry A."/>
            <person name="Bayul T."/>
            <person name="Berlin A."/>
            <person name="Bessette D."/>
            <person name="Bloom T."/>
            <person name="Blye J."/>
            <person name="Boguslavskiy L."/>
            <person name="Bonnet C."/>
            <person name="Boukhgalter B."/>
            <person name="Bourzgui I."/>
            <person name="Brown A."/>
            <person name="Cahill P."/>
            <person name="Channer S."/>
            <person name="Cheshatsang Y."/>
            <person name="Chuda L."/>
            <person name="Citroen M."/>
            <person name="Collymore A."/>
            <person name="Cooke P."/>
            <person name="Costello M."/>
            <person name="D'Aco K."/>
            <person name="Daza R."/>
            <person name="De Haan G."/>
            <person name="DeGray S."/>
            <person name="DeMaso C."/>
            <person name="Dhargay N."/>
            <person name="Dooley K."/>
            <person name="Dooley E."/>
            <person name="Doricent M."/>
            <person name="Dorje P."/>
            <person name="Dorjee K."/>
            <person name="Dupes A."/>
            <person name="Elong R."/>
            <person name="Falk J."/>
            <person name="Farina A."/>
            <person name="Faro S."/>
            <person name="Ferguson D."/>
            <person name="Fisher S."/>
            <person name="Foley C.D."/>
            <person name="Franke A."/>
            <person name="Friedrich D."/>
            <person name="Gadbois L."/>
            <person name="Gearin G."/>
            <person name="Gearin C.R."/>
            <person name="Giannoukos G."/>
            <person name="Goode T."/>
            <person name="Graham J."/>
            <person name="Grandbois E."/>
            <person name="Grewal S."/>
            <person name="Gyaltsen K."/>
            <person name="Hafez N."/>
            <person name="Hagos B."/>
            <person name="Hall J."/>
            <person name="Henson C."/>
            <person name="Hollinger A."/>
            <person name="Honan T."/>
            <person name="Huard M.D."/>
            <person name="Hughes L."/>
            <person name="Hurhula B."/>
            <person name="Husby M.E."/>
            <person name="Kamat A."/>
            <person name="Kanga B."/>
            <person name="Kashin S."/>
            <person name="Khazanovich D."/>
            <person name="Kisner P."/>
            <person name="Lance K."/>
            <person name="Lara M."/>
            <person name="Lee W."/>
            <person name="Lennon N."/>
            <person name="Letendre F."/>
            <person name="LeVine R."/>
            <person name="Lipovsky A."/>
            <person name="Liu X."/>
            <person name="Liu J."/>
            <person name="Liu S."/>
            <person name="Lokyitsang T."/>
            <person name="Lokyitsang Y."/>
            <person name="Lubonja R."/>
            <person name="Lui A."/>
            <person name="MacDonald P."/>
            <person name="Magnisalis V."/>
            <person name="Maru K."/>
            <person name="Matthews C."/>
            <person name="McCusker W."/>
            <person name="McDonough S."/>
            <person name="Mehta T."/>
            <person name="Meldrim J."/>
            <person name="Meneus L."/>
            <person name="Mihai O."/>
            <person name="Mihalev A."/>
            <person name="Mihova T."/>
            <person name="Mittelman R."/>
            <person name="Mlenga V."/>
            <person name="Montmayeur A."/>
            <person name="Mulrain L."/>
            <person name="Navidi A."/>
            <person name="Naylor J."/>
            <person name="Negash T."/>
            <person name="Nguyen T."/>
            <person name="Nguyen N."/>
            <person name="Nicol R."/>
            <person name="Norbu C."/>
            <person name="Norbu N."/>
            <person name="Novod N."/>
            <person name="O'Neill B."/>
            <person name="Osman S."/>
            <person name="Markiewicz E."/>
            <person name="Oyono O.L."/>
            <person name="Patti C."/>
            <person name="Phunkhang P."/>
            <person name="Pierre F."/>
            <person name="Priest M."/>
            <person name="Raghuraman S."/>
            <person name="Rege F."/>
            <person name="Reyes R."/>
            <person name="Rise C."/>
            <person name="Rogov P."/>
            <person name="Ross K."/>
            <person name="Ryan E."/>
            <person name="Settipalli S."/>
            <person name="Shea T."/>
            <person name="Sherpa N."/>
            <person name="Shi L."/>
            <person name="Shih D."/>
            <person name="Sparrow T."/>
            <person name="Spaulding J."/>
            <person name="Stalker J."/>
            <person name="Stange-Thomann N."/>
            <person name="Stavropoulos S."/>
            <person name="Stone C."/>
            <person name="Strader C."/>
            <person name="Tesfaye S."/>
            <person name="Thomson T."/>
            <person name="Thoulutsang Y."/>
            <person name="Thoulutsang D."/>
            <person name="Topham K."/>
            <person name="Topping I."/>
            <person name="Tsamla T."/>
            <person name="Vassiliev H."/>
            <person name="Vo A."/>
            <person name="Wangchuk T."/>
            <person name="Wangdi T."/>
            <person name="Weiand M."/>
            <person name="Wilkinson J."/>
            <person name="Wilson A."/>
            <person name="Yadav S."/>
            <person name="Young G."/>
            <person name="Yu Q."/>
            <person name="Zembek L."/>
            <person name="Zhong D."/>
            <person name="Zimmer A."/>
            <person name="Zwirko Z."/>
            <person name="Jaffe D.B."/>
            <person name="Alvarez P."/>
            <person name="Brockman W."/>
            <person name="Butler J."/>
            <person name="Chin C."/>
            <person name="Gnerre S."/>
            <person name="Grabherr M."/>
            <person name="Kleber M."/>
            <person name="Mauceli E."/>
            <person name="MacCallum I."/>
        </authorList>
    </citation>
    <scope>NUCLEOTIDE SEQUENCE [LARGE SCALE GENOMIC DNA]</scope>
    <source>
        <strain evidence="4">Tucson 14030-0811.24</strain>
    </source>
</reference>
<evidence type="ECO:0000313" key="4">
    <source>
        <dbReference type="Proteomes" id="UP000007798"/>
    </source>
</evidence>
<dbReference type="AlphaFoldDB" id="B4ND74"/>
<evidence type="ECO:0000256" key="2">
    <source>
        <dbReference type="SAM" id="SignalP"/>
    </source>
</evidence>
<gene>
    <name evidence="3" type="primary">Dwil\GK24962</name>
    <name evidence="3" type="ORF">Dwil_GK24962</name>
</gene>
<dbReference type="STRING" id="7260.B4ND74"/>
<dbReference type="OrthoDB" id="8063920at2759"/>
<dbReference type="InParanoid" id="B4ND74"/>
<feature type="compositionally biased region" description="Low complexity" evidence="1">
    <location>
        <begin position="179"/>
        <end position="209"/>
    </location>
</feature>
<feature type="chain" id="PRO_5006458342" evidence="2">
    <location>
        <begin position="23"/>
        <end position="240"/>
    </location>
</feature>
<dbReference type="FunCoup" id="B4ND74">
    <property type="interactions" value="3"/>
</dbReference>
<feature type="signal peptide" evidence="2">
    <location>
        <begin position="1"/>
        <end position="22"/>
    </location>
</feature>
<sequence>MITLSMELVLGLVLLLGVAANGQQLFLMRPQRSLYEAPSLGWNTIGSFGGINPIGLGHMSKDELITLLDAWREVEEEMVIAPQIPPPGAPVTVRLPAFVPVQLAAMWTPPLGGVAAAAGGVAAAGAGAGVTEAANAEVAASRLFRFMPLPVMAGSARSRPPAQQQVKNTLDSIEAELSAPAPKLVKPKPKTTLPQKPKLASASSLPPSFRPRFGLPPYLANAPGRLELVPSSQIIGDWRE</sequence>
<proteinExistence type="predicted"/>
<keyword evidence="4" id="KW-1185">Reference proteome</keyword>
<organism evidence="3 4">
    <name type="scientific">Drosophila willistoni</name>
    <name type="common">Fruit fly</name>
    <dbReference type="NCBI Taxonomy" id="7260"/>
    <lineage>
        <taxon>Eukaryota</taxon>
        <taxon>Metazoa</taxon>
        <taxon>Ecdysozoa</taxon>
        <taxon>Arthropoda</taxon>
        <taxon>Hexapoda</taxon>
        <taxon>Insecta</taxon>
        <taxon>Pterygota</taxon>
        <taxon>Neoptera</taxon>
        <taxon>Endopterygota</taxon>
        <taxon>Diptera</taxon>
        <taxon>Brachycera</taxon>
        <taxon>Muscomorpha</taxon>
        <taxon>Ephydroidea</taxon>
        <taxon>Drosophilidae</taxon>
        <taxon>Drosophila</taxon>
        <taxon>Sophophora</taxon>
    </lineage>
</organism>
<protein>
    <submittedName>
        <fullName evidence="3">Uncharacterized protein</fullName>
    </submittedName>
</protein>
<evidence type="ECO:0000256" key="1">
    <source>
        <dbReference type="SAM" id="MobiDB-lite"/>
    </source>
</evidence>
<keyword evidence="2" id="KW-0732">Signal</keyword>
<dbReference type="HOGENOM" id="CLU_080535_0_0_1"/>
<name>B4ND74_DROWI</name>
<feature type="region of interest" description="Disordered" evidence="1">
    <location>
        <begin position="178"/>
        <end position="209"/>
    </location>
</feature>
<dbReference type="EMBL" id="CH964239">
    <property type="protein sequence ID" value="EDW82783.2"/>
    <property type="molecule type" value="Genomic_DNA"/>
</dbReference>
<evidence type="ECO:0000313" key="3">
    <source>
        <dbReference type="EMBL" id="EDW82783.2"/>
    </source>
</evidence>
<dbReference type="Proteomes" id="UP000007798">
    <property type="component" value="Unassembled WGS sequence"/>
</dbReference>